<feature type="transmembrane region" description="Helical" evidence="11">
    <location>
        <begin position="622"/>
        <end position="643"/>
    </location>
</feature>
<dbReference type="GeneID" id="110987905"/>
<keyword evidence="7 11" id="KW-0472">Membrane</keyword>
<comment type="subcellular location">
    <subcellularLocation>
        <location evidence="1">Cell membrane</location>
        <topology evidence="1">Multi-pass membrane protein</topology>
    </subcellularLocation>
</comment>
<sequence>MKTMAKSLVLWTVLFFSAFFTILGLLPQRARTRYTRPGDFVIGGLFPMYYSRYGVCDWGVLREYLEQSELMIFAIEQINNRSDLLPNVTLGFDIRDYCGDESIVASQALSMVGVIESEDGASAPPGTGQFIGILGAAGSTSNIATALVTTVYEIPVVAYKGSTSELSNKRRFPYFLRTWPSANLQVGAIVDILLEFNWSYVGLIYSVNSYGIHGAQEIQSLAEKSGICLAYSLPIRDRATENEIQEIVDRILEFRKASVIVFFSHLFSTSDYDILRALQQAEPDHLELKLVSSDGFGHAPTLFSLGLANLTEGSFTIRNYFKEVPGFVNYFREVQEGENARDRSPWFQTEIEVCKRKNTCPLTTQGDKHYVVDAVYAFALALNEILQGDCEGSVYCLTNGTVTGAGLASRLKGIRFHGVDGMFQFDKNGDPVGKYTVESLHYLDGKYSGIEIGDWDSRAMAGDRLHIHARSLPWGDGDVSPPRSVCREECRPGYKVVPLEEKCCYGCQRCPENAVVEGDSRCVECGVYQWPSEDFTVCQMIVPSFVDWQNALTLFVLVLSCTGVALTVLTASGMLHYRRHPLIKATSRELSMVNIVGLLATYLSPFLILAHPTTVSCFMSETLIALCLTLTFAPTMLKVNRIYRIFQAGKRSTRRPKFVGPRDQLIIASILTFMQFLISIFSVIWAPSLPRLFQQSKYDNHVEIFCEFGRGFLASCVYNLLLILACCYYAFKTRKVPSNYNESKFIAVSVYSTLVLCLAAVPVYTTAVAVLQKVATLCVALLLNAYLTLVCVYLPKLYAARFVEDLEVSDWRSRPEGIAPNLASSLGNSSGSWGLRRVKVLPAPSTIETNNGPL</sequence>
<feature type="domain" description="G-protein coupled receptors family 3 profile" evidence="12">
    <location>
        <begin position="552"/>
        <end position="798"/>
    </location>
</feature>
<feature type="transmembrane region" description="Helical" evidence="11">
    <location>
        <begin position="548"/>
        <end position="569"/>
    </location>
</feature>
<keyword evidence="5 11" id="KW-1133">Transmembrane helix</keyword>
<evidence type="ECO:0000256" key="5">
    <source>
        <dbReference type="ARBA" id="ARBA00022989"/>
    </source>
</evidence>
<evidence type="ECO:0000256" key="1">
    <source>
        <dbReference type="ARBA" id="ARBA00004651"/>
    </source>
</evidence>
<dbReference type="RefSeq" id="XP_022106755.1">
    <property type="nucleotide sequence ID" value="XM_022251063.1"/>
</dbReference>
<dbReference type="SUPFAM" id="SSF53822">
    <property type="entry name" value="Periplasmic binding protein-like I"/>
    <property type="match status" value="1"/>
</dbReference>
<dbReference type="InterPro" id="IPR038550">
    <property type="entry name" value="GPCR_3_9-Cys_sf"/>
</dbReference>
<proteinExistence type="predicted"/>
<evidence type="ECO:0000256" key="10">
    <source>
        <dbReference type="ARBA" id="ARBA00023224"/>
    </source>
</evidence>
<dbReference type="AlphaFoldDB" id="A0A8B7ZPC5"/>
<dbReference type="Pfam" id="PF00003">
    <property type="entry name" value="7tm_3"/>
    <property type="match status" value="1"/>
</dbReference>
<dbReference type="InterPro" id="IPR017978">
    <property type="entry name" value="GPCR_3_C"/>
</dbReference>
<name>A0A8B7ZPC5_ACAPL</name>
<dbReference type="Gene3D" id="3.40.50.2300">
    <property type="match status" value="2"/>
</dbReference>
<keyword evidence="2" id="KW-1003">Cell membrane</keyword>
<dbReference type="KEGG" id="aplc:110987905"/>
<dbReference type="Pfam" id="PF01094">
    <property type="entry name" value="ANF_receptor"/>
    <property type="match status" value="1"/>
</dbReference>
<dbReference type="PANTHER" id="PTHR24060">
    <property type="entry name" value="METABOTROPIC GLUTAMATE RECEPTOR"/>
    <property type="match status" value="1"/>
</dbReference>
<dbReference type="Proteomes" id="UP000694845">
    <property type="component" value="Unplaced"/>
</dbReference>
<evidence type="ECO:0000256" key="7">
    <source>
        <dbReference type="ARBA" id="ARBA00023136"/>
    </source>
</evidence>
<keyword evidence="4" id="KW-0732">Signal</keyword>
<evidence type="ECO:0000256" key="9">
    <source>
        <dbReference type="ARBA" id="ARBA00023180"/>
    </source>
</evidence>
<evidence type="ECO:0000313" key="13">
    <source>
        <dbReference type="Proteomes" id="UP000694845"/>
    </source>
</evidence>
<dbReference type="CDD" id="cd13953">
    <property type="entry name" value="7tm_classC_mGluR-like"/>
    <property type="match status" value="1"/>
</dbReference>
<keyword evidence="8" id="KW-0675">Receptor</keyword>
<dbReference type="FunFam" id="2.10.50.30:FF:000004">
    <property type="entry name" value="Taste receptor type 1 member 3-like protein"/>
    <property type="match status" value="1"/>
</dbReference>
<dbReference type="InterPro" id="IPR011500">
    <property type="entry name" value="GPCR_3_9-Cys_dom"/>
</dbReference>
<evidence type="ECO:0000256" key="2">
    <source>
        <dbReference type="ARBA" id="ARBA00022475"/>
    </source>
</evidence>
<keyword evidence="13" id="KW-1185">Reference proteome</keyword>
<feature type="transmembrane region" description="Helical" evidence="11">
    <location>
        <begin position="708"/>
        <end position="731"/>
    </location>
</feature>
<feature type="transmembrane region" description="Helical" evidence="11">
    <location>
        <begin position="664"/>
        <end position="688"/>
    </location>
</feature>
<dbReference type="OMA" id="ELMIFAI"/>
<gene>
    <name evidence="14" type="primary">LOC110987905</name>
</gene>
<evidence type="ECO:0000256" key="8">
    <source>
        <dbReference type="ARBA" id="ARBA00023170"/>
    </source>
</evidence>
<dbReference type="PRINTS" id="PR00248">
    <property type="entry name" value="GPCRMGR"/>
</dbReference>
<dbReference type="InterPro" id="IPR050726">
    <property type="entry name" value="mGluR"/>
</dbReference>
<evidence type="ECO:0000256" key="11">
    <source>
        <dbReference type="SAM" id="Phobius"/>
    </source>
</evidence>
<evidence type="ECO:0000259" key="12">
    <source>
        <dbReference type="PROSITE" id="PS50259"/>
    </source>
</evidence>
<dbReference type="InterPro" id="IPR000337">
    <property type="entry name" value="GPCR_3"/>
</dbReference>
<evidence type="ECO:0000256" key="3">
    <source>
        <dbReference type="ARBA" id="ARBA00022692"/>
    </source>
</evidence>
<dbReference type="InterPro" id="IPR028082">
    <property type="entry name" value="Peripla_BP_I"/>
</dbReference>
<reference evidence="14" key="1">
    <citation type="submission" date="2025-08" db="UniProtKB">
        <authorList>
            <consortium name="RefSeq"/>
        </authorList>
    </citation>
    <scope>IDENTIFICATION</scope>
</reference>
<organism evidence="13 14">
    <name type="scientific">Acanthaster planci</name>
    <name type="common">Crown-of-thorns starfish</name>
    <dbReference type="NCBI Taxonomy" id="133434"/>
    <lineage>
        <taxon>Eukaryota</taxon>
        <taxon>Metazoa</taxon>
        <taxon>Echinodermata</taxon>
        <taxon>Eleutherozoa</taxon>
        <taxon>Asterozoa</taxon>
        <taxon>Asteroidea</taxon>
        <taxon>Valvatacea</taxon>
        <taxon>Valvatida</taxon>
        <taxon>Acanthasteridae</taxon>
        <taxon>Acanthaster</taxon>
    </lineage>
</organism>
<dbReference type="GO" id="GO:0005886">
    <property type="term" value="C:plasma membrane"/>
    <property type="evidence" value="ECO:0007669"/>
    <property type="project" value="UniProtKB-SubCell"/>
</dbReference>
<evidence type="ECO:0000256" key="4">
    <source>
        <dbReference type="ARBA" id="ARBA00022729"/>
    </source>
</evidence>
<dbReference type="PROSITE" id="PS50259">
    <property type="entry name" value="G_PROTEIN_RECEP_F3_4"/>
    <property type="match status" value="1"/>
</dbReference>
<dbReference type="GO" id="GO:0004930">
    <property type="term" value="F:G protein-coupled receptor activity"/>
    <property type="evidence" value="ECO:0007669"/>
    <property type="project" value="UniProtKB-KW"/>
</dbReference>
<feature type="transmembrane region" description="Helical" evidence="11">
    <location>
        <begin position="590"/>
        <end position="610"/>
    </location>
</feature>
<keyword evidence="9" id="KW-0325">Glycoprotein</keyword>
<evidence type="ECO:0000256" key="6">
    <source>
        <dbReference type="ARBA" id="ARBA00023040"/>
    </source>
</evidence>
<keyword evidence="3 11" id="KW-0812">Transmembrane</keyword>
<keyword evidence="10" id="KW-0807">Transducer</keyword>
<dbReference type="Gene3D" id="2.10.50.30">
    <property type="entry name" value="GPCR, family 3, nine cysteines domain"/>
    <property type="match status" value="1"/>
</dbReference>
<dbReference type="OrthoDB" id="425344at2759"/>
<feature type="transmembrane region" description="Helical" evidence="11">
    <location>
        <begin position="770"/>
        <end position="794"/>
    </location>
</feature>
<accession>A0A8B7ZPC5</accession>
<dbReference type="InterPro" id="IPR001828">
    <property type="entry name" value="ANF_lig-bd_rcpt"/>
</dbReference>
<protein>
    <submittedName>
        <fullName evidence="14">Metabotropic glutamate receptor 1-like</fullName>
    </submittedName>
</protein>
<dbReference type="Pfam" id="PF07562">
    <property type="entry name" value="NCD3G"/>
    <property type="match status" value="1"/>
</dbReference>
<evidence type="ECO:0000313" key="14">
    <source>
        <dbReference type="RefSeq" id="XP_022106755.1"/>
    </source>
</evidence>
<feature type="transmembrane region" description="Helical" evidence="11">
    <location>
        <begin position="743"/>
        <end position="764"/>
    </location>
</feature>
<keyword evidence="6" id="KW-0297">G-protein coupled receptor</keyword>